<protein>
    <submittedName>
        <fullName evidence="1">Uncharacterized protein</fullName>
    </submittedName>
</protein>
<accession>A0A6B1G5M4</accession>
<reference evidence="1" key="1">
    <citation type="submission" date="2019-09" db="EMBL/GenBank/DDBJ databases">
        <title>Characterisation of the sponge microbiome using genome-centric metagenomics.</title>
        <authorList>
            <person name="Engelberts J.P."/>
            <person name="Robbins S.J."/>
            <person name="De Goeij J.M."/>
            <person name="Aranda M."/>
            <person name="Bell S.C."/>
            <person name="Webster N.S."/>
        </authorList>
    </citation>
    <scope>NUCLEOTIDE SEQUENCE</scope>
    <source>
        <strain evidence="1">SB0675_bin_29</strain>
    </source>
</reference>
<proteinExistence type="predicted"/>
<name>A0A6B1G5M4_9CHLR</name>
<evidence type="ECO:0000313" key="1">
    <source>
        <dbReference type="EMBL" id="MYH62485.1"/>
    </source>
</evidence>
<sequence length="66" mass="6876">MTETIAVLHFRKAVLVIPAKLLLASEPLIAHGHVGVVVKAVGAADAVHSVEGPGIAAQWLTKSVMR</sequence>
<organism evidence="1">
    <name type="scientific">Caldilineaceae bacterium SB0675_bin_29</name>
    <dbReference type="NCBI Taxonomy" id="2605266"/>
    <lineage>
        <taxon>Bacteria</taxon>
        <taxon>Bacillati</taxon>
        <taxon>Chloroflexota</taxon>
        <taxon>Caldilineae</taxon>
        <taxon>Caldilineales</taxon>
        <taxon>Caldilineaceae</taxon>
    </lineage>
</organism>
<comment type="caution">
    <text evidence="1">The sequence shown here is derived from an EMBL/GenBank/DDBJ whole genome shotgun (WGS) entry which is preliminary data.</text>
</comment>
<dbReference type="EMBL" id="VYDA01000440">
    <property type="protein sequence ID" value="MYH62485.1"/>
    <property type="molecule type" value="Genomic_DNA"/>
</dbReference>
<dbReference type="AlphaFoldDB" id="A0A6B1G5M4"/>
<gene>
    <name evidence="1" type="ORF">F4148_12255</name>
</gene>